<accession>A0A5C7AUK0</accession>
<comment type="caution">
    <text evidence="3">The sequence shown here is derived from an EMBL/GenBank/DDBJ whole genome shotgun (WGS) entry which is preliminary data.</text>
</comment>
<reference evidence="4" key="1">
    <citation type="submission" date="2019-08" db="EMBL/GenBank/DDBJ databases">
        <title>Seonamhaeicola sediminis sp. nov., isolated from marine sediment.</title>
        <authorList>
            <person name="Cao W.R."/>
        </authorList>
    </citation>
    <scope>NUCLEOTIDE SEQUENCE [LARGE SCALE GENOMIC DNA]</scope>
    <source>
        <strain evidence="4">Gy8</strain>
    </source>
</reference>
<dbReference type="OrthoDB" id="139410at2"/>
<dbReference type="AlphaFoldDB" id="A0A5C7AUK0"/>
<gene>
    <name evidence="3" type="ORF">FUA26_08115</name>
</gene>
<dbReference type="CDD" id="cd03801">
    <property type="entry name" value="GT4_PimA-like"/>
    <property type="match status" value="1"/>
</dbReference>
<dbReference type="InterPro" id="IPR001296">
    <property type="entry name" value="Glyco_trans_1"/>
</dbReference>
<protein>
    <submittedName>
        <fullName evidence="3">Glycosyltransferase family 4 protein</fullName>
    </submittedName>
</protein>
<feature type="domain" description="Glycosyl transferase family 1" evidence="2">
    <location>
        <begin position="161"/>
        <end position="315"/>
    </location>
</feature>
<dbReference type="GO" id="GO:0009103">
    <property type="term" value="P:lipopolysaccharide biosynthetic process"/>
    <property type="evidence" value="ECO:0007669"/>
    <property type="project" value="TreeGrafter"/>
</dbReference>
<evidence type="ECO:0000313" key="4">
    <source>
        <dbReference type="Proteomes" id="UP000321790"/>
    </source>
</evidence>
<evidence type="ECO:0000256" key="1">
    <source>
        <dbReference type="ARBA" id="ARBA00022679"/>
    </source>
</evidence>
<keyword evidence="1 3" id="KW-0808">Transferase</keyword>
<organism evidence="3 4">
    <name type="scientific">Seonamhaeicola algicola</name>
    <dbReference type="NCBI Taxonomy" id="1719036"/>
    <lineage>
        <taxon>Bacteria</taxon>
        <taxon>Pseudomonadati</taxon>
        <taxon>Bacteroidota</taxon>
        <taxon>Flavobacteriia</taxon>
        <taxon>Flavobacteriales</taxon>
        <taxon>Flavobacteriaceae</taxon>
    </lineage>
</organism>
<evidence type="ECO:0000259" key="2">
    <source>
        <dbReference type="Pfam" id="PF00534"/>
    </source>
</evidence>
<keyword evidence="4" id="KW-1185">Reference proteome</keyword>
<dbReference type="SUPFAM" id="SSF53756">
    <property type="entry name" value="UDP-Glycosyltransferase/glycogen phosphorylase"/>
    <property type="match status" value="1"/>
</dbReference>
<dbReference type="PANTHER" id="PTHR46401:SF2">
    <property type="entry name" value="GLYCOSYLTRANSFERASE WBBK-RELATED"/>
    <property type="match status" value="1"/>
</dbReference>
<dbReference type="EMBL" id="VOSC01000019">
    <property type="protein sequence ID" value="TXE12017.1"/>
    <property type="molecule type" value="Genomic_DNA"/>
</dbReference>
<sequence>MKNILYIGNKLHASNTTVTTIDTLSINLKNEGYNVISASNKKQQLHRLLDMLFHIVKYKKKTDYVLIDTYSTLNFYYAYLSSLLCRIFKLKYIPILHGGNLPKRLKKSPKLSKAIFNNAYINVAPSAYTKHHFEEFGINNITCIPNSIQLEKYPFKKRKIQDVKLLWVRSFSKIYNPELAVKILKALENEGIKASLCMVGPEKDGTMKTTKALAEKLNVEVRFTNKLSKKAWVELSKNYTIFINTTYFDNMPVSVIEAMALGLPVISTNVGGMPYLIKNKENGFLVEADNTLAFVEAIKFVINNPNKISEVADNALKTVKHYNWNVVKHAWFKFLT</sequence>
<dbReference type="Proteomes" id="UP000321790">
    <property type="component" value="Unassembled WGS sequence"/>
</dbReference>
<dbReference type="Pfam" id="PF00534">
    <property type="entry name" value="Glycos_transf_1"/>
    <property type="match status" value="1"/>
</dbReference>
<proteinExistence type="predicted"/>
<evidence type="ECO:0000313" key="3">
    <source>
        <dbReference type="EMBL" id="TXE12017.1"/>
    </source>
</evidence>
<dbReference type="Gene3D" id="3.40.50.2000">
    <property type="entry name" value="Glycogen Phosphorylase B"/>
    <property type="match status" value="2"/>
</dbReference>
<dbReference type="RefSeq" id="WP_147134140.1">
    <property type="nucleotide sequence ID" value="NZ_VOSC01000019.1"/>
</dbReference>
<dbReference type="PANTHER" id="PTHR46401">
    <property type="entry name" value="GLYCOSYLTRANSFERASE WBBK-RELATED"/>
    <property type="match status" value="1"/>
</dbReference>
<dbReference type="GO" id="GO:0016757">
    <property type="term" value="F:glycosyltransferase activity"/>
    <property type="evidence" value="ECO:0007669"/>
    <property type="project" value="InterPro"/>
</dbReference>
<name>A0A5C7AUK0_9FLAO</name>